<comment type="cofactor">
    <cofactor evidence="1">
        <name>[4Fe-4S] cluster</name>
        <dbReference type="ChEBI" id="CHEBI:49883"/>
    </cofactor>
</comment>
<dbReference type="SUPFAM" id="SSF102114">
    <property type="entry name" value="Radical SAM enzymes"/>
    <property type="match status" value="1"/>
</dbReference>
<evidence type="ECO:0000256" key="10">
    <source>
        <dbReference type="ARBA" id="ARBA00022884"/>
    </source>
</evidence>
<proteinExistence type="inferred from homology"/>
<comment type="caution">
    <text evidence="17">The sequence shown here is derived from an EMBL/GenBank/DDBJ whole genome shotgun (WGS) entry which is preliminary data.</text>
</comment>
<gene>
    <name evidence="17" type="ORF">QJ043_05160</name>
</gene>
<evidence type="ECO:0000256" key="2">
    <source>
        <dbReference type="ARBA" id="ARBA00005217"/>
    </source>
</evidence>
<keyword evidence="9" id="KW-0479">Metal-binding</keyword>
<keyword evidence="7" id="KW-0949">S-adenosyl-L-methionine</keyword>
<evidence type="ECO:0000256" key="15">
    <source>
        <dbReference type="ARBA" id="ARBA00047372"/>
    </source>
</evidence>
<comment type="similarity">
    <text evidence="3">Belongs to the ELP3 family.</text>
</comment>
<dbReference type="SFLD" id="SFLDS00029">
    <property type="entry name" value="Radical_SAM"/>
    <property type="match status" value="1"/>
</dbReference>
<accession>A0ABT6ZK81</accession>
<reference evidence="17" key="1">
    <citation type="submission" date="2023-05" db="EMBL/GenBank/DDBJ databases">
        <title>[olsenella] sp. nov., isolated from a pig farm feces dump.</title>
        <authorList>
            <person name="Chang Y.-H."/>
        </authorList>
    </citation>
    <scope>NUCLEOTIDE SEQUENCE</scope>
    <source>
        <strain evidence="17">YH-ols2217</strain>
    </source>
</reference>
<dbReference type="InterPro" id="IPR006638">
    <property type="entry name" value="Elp3/MiaA/NifB-like_rSAM"/>
</dbReference>
<dbReference type="EMBL" id="JASJEX010000002">
    <property type="protein sequence ID" value="MDJ1129467.1"/>
    <property type="molecule type" value="Genomic_DNA"/>
</dbReference>
<protein>
    <recommendedName>
        <fullName evidence="14">tRNA carboxymethyluridine synthase</fullName>
        <ecNumber evidence="14">2.3.1.311</ecNumber>
    </recommendedName>
</protein>
<dbReference type="EC" id="2.3.1.311" evidence="14"/>
<evidence type="ECO:0000259" key="16">
    <source>
        <dbReference type="SMART" id="SM00729"/>
    </source>
</evidence>
<evidence type="ECO:0000256" key="14">
    <source>
        <dbReference type="ARBA" id="ARBA00044771"/>
    </source>
</evidence>
<keyword evidence="13" id="KW-0012">Acyltransferase</keyword>
<sequence length="633" mass="71658">MPAEPDILREALTRALAALVTELRTRAEGPMDDQWIVRFCREQNRGVSDVSAHVKKRALLPAYWDLKRSRPDLWRSWNVDDELEARLVSVLQAKPRRTASGVATVTVIAKPWPCSGSCRFCPSDLRMPKSYLADEPACQRAEQCLFDPYLQVSSRIRVLAQLGHPVDKVELIVLGGTWTDYPEAYRRWFAAELFRALNDGLGDAATLGRRNRRRQYEQAGFTLWQEEREWTAPSDPQLRTELQARVNAGELTYNEAFPQLYGPATPWAEVSRWQRCSSNALRAVQTMNETAPCRCVGLSFETRPDCVDPETLWSLRELGCTKVQIGVQSTDVSRLDGLSRGIAGETIDDAFALLRLFGFKIQAHQMANLPGATPATDLDDYRRLVSDPRFEPDEVKLYPCSLIEGTGLVENYREGRWRPYETEELVGLLVNELAATPRFVRVSRMVRDFSAKDIVAGNRQANLRQDVERRLRDRDLPVQEIRFREVALAPEGPSDLRLRTLRYFTTVSEERFLEWVAEDGTLHGFLRLSLPVLPAVATEPVLPAVARPSSTPARADAAMIREVHVYGRAARLDQEGQWSQHRGLGRELVEEACRQARAAGRVSVAVISAVGTRGYYRALGFEDDGLYQRRFLD</sequence>
<evidence type="ECO:0000256" key="11">
    <source>
        <dbReference type="ARBA" id="ARBA00023004"/>
    </source>
</evidence>
<dbReference type="SUPFAM" id="SSF55729">
    <property type="entry name" value="Acyl-CoA N-acyltransferases (Nat)"/>
    <property type="match status" value="1"/>
</dbReference>
<evidence type="ECO:0000256" key="7">
    <source>
        <dbReference type="ARBA" id="ARBA00022691"/>
    </source>
</evidence>
<dbReference type="PANTHER" id="PTHR11135:SF2">
    <property type="entry name" value="ELONGATOR COMPLEX PROTEIN 3"/>
    <property type="match status" value="1"/>
</dbReference>
<evidence type="ECO:0000313" key="18">
    <source>
        <dbReference type="Proteomes" id="UP001431693"/>
    </source>
</evidence>
<dbReference type="SFLD" id="SFLDG01086">
    <property type="entry name" value="elongater_protein-like"/>
    <property type="match status" value="1"/>
</dbReference>
<comment type="pathway">
    <text evidence="2">tRNA modification.</text>
</comment>
<keyword evidence="18" id="KW-1185">Reference proteome</keyword>
<dbReference type="InterPro" id="IPR032432">
    <property type="entry name" value="Radical_SAM_C"/>
</dbReference>
<name>A0ABT6ZK81_9ACTN</name>
<dbReference type="Proteomes" id="UP001431693">
    <property type="component" value="Unassembled WGS sequence"/>
</dbReference>
<evidence type="ECO:0000256" key="13">
    <source>
        <dbReference type="ARBA" id="ARBA00023315"/>
    </source>
</evidence>
<keyword evidence="10" id="KW-0694">RNA-binding</keyword>
<keyword evidence="5" id="KW-0820">tRNA-binding</keyword>
<keyword evidence="11" id="KW-0408">Iron</keyword>
<dbReference type="InterPro" id="IPR016181">
    <property type="entry name" value="Acyl_CoA_acyltransferase"/>
</dbReference>
<evidence type="ECO:0000256" key="4">
    <source>
        <dbReference type="ARBA" id="ARBA00022485"/>
    </source>
</evidence>
<dbReference type="RefSeq" id="WP_283713745.1">
    <property type="nucleotide sequence ID" value="NZ_JASJEW010000006.1"/>
</dbReference>
<organism evidence="17 18">
    <name type="scientific">Kribbibacterium absianum</name>
    <dbReference type="NCBI Taxonomy" id="3044210"/>
    <lineage>
        <taxon>Bacteria</taxon>
        <taxon>Bacillati</taxon>
        <taxon>Actinomycetota</taxon>
        <taxon>Coriobacteriia</taxon>
        <taxon>Coriobacteriales</taxon>
        <taxon>Kribbibacteriaceae</taxon>
        <taxon>Kribbibacterium</taxon>
    </lineage>
</organism>
<evidence type="ECO:0000256" key="5">
    <source>
        <dbReference type="ARBA" id="ARBA00022555"/>
    </source>
</evidence>
<dbReference type="InterPro" id="IPR034687">
    <property type="entry name" value="ELP3-like"/>
</dbReference>
<evidence type="ECO:0000256" key="1">
    <source>
        <dbReference type="ARBA" id="ARBA00001966"/>
    </source>
</evidence>
<keyword evidence="4" id="KW-0004">4Fe-4S</keyword>
<dbReference type="InterPro" id="IPR039661">
    <property type="entry name" value="ELP3"/>
</dbReference>
<dbReference type="NCBIfam" id="TIGR01211">
    <property type="entry name" value="ELP3"/>
    <property type="match status" value="1"/>
</dbReference>
<keyword evidence="8" id="KW-0819">tRNA processing</keyword>
<dbReference type="PANTHER" id="PTHR11135">
    <property type="entry name" value="HISTONE ACETYLTRANSFERASE-RELATED"/>
    <property type="match status" value="1"/>
</dbReference>
<dbReference type="InterPro" id="IPR007197">
    <property type="entry name" value="rSAM"/>
</dbReference>
<evidence type="ECO:0000313" key="17">
    <source>
        <dbReference type="EMBL" id="MDJ1129467.1"/>
    </source>
</evidence>
<dbReference type="Pfam" id="PF16199">
    <property type="entry name" value="Radical_SAM_C"/>
    <property type="match status" value="1"/>
</dbReference>
<dbReference type="Gene3D" id="3.40.630.30">
    <property type="match status" value="1"/>
</dbReference>
<keyword evidence="6" id="KW-0808">Transferase</keyword>
<evidence type="ECO:0000256" key="9">
    <source>
        <dbReference type="ARBA" id="ARBA00022723"/>
    </source>
</evidence>
<dbReference type="InterPro" id="IPR058240">
    <property type="entry name" value="rSAM_sf"/>
</dbReference>
<comment type="catalytic activity">
    <reaction evidence="15">
        <text>uridine(34) in tRNA + acetyl-CoA + S-adenosyl-L-methionine + H2O = 5-(carboxymethyl)uridine(34) in tRNA + 5'-deoxyadenosine + L-methionine + CoA + 2 H(+)</text>
        <dbReference type="Rhea" id="RHEA:61020"/>
        <dbReference type="Rhea" id="RHEA-COMP:10407"/>
        <dbReference type="Rhea" id="RHEA-COMP:11727"/>
        <dbReference type="ChEBI" id="CHEBI:15377"/>
        <dbReference type="ChEBI" id="CHEBI:15378"/>
        <dbReference type="ChEBI" id="CHEBI:17319"/>
        <dbReference type="ChEBI" id="CHEBI:57287"/>
        <dbReference type="ChEBI" id="CHEBI:57288"/>
        <dbReference type="ChEBI" id="CHEBI:57844"/>
        <dbReference type="ChEBI" id="CHEBI:59789"/>
        <dbReference type="ChEBI" id="CHEBI:65315"/>
        <dbReference type="ChEBI" id="CHEBI:74882"/>
        <dbReference type="EC" id="2.3.1.311"/>
    </reaction>
    <physiologicalReaction direction="left-to-right" evidence="15">
        <dbReference type="Rhea" id="RHEA:61021"/>
    </physiologicalReaction>
</comment>
<evidence type="ECO:0000256" key="12">
    <source>
        <dbReference type="ARBA" id="ARBA00023014"/>
    </source>
</evidence>
<evidence type="ECO:0000256" key="6">
    <source>
        <dbReference type="ARBA" id="ARBA00022679"/>
    </source>
</evidence>
<feature type="domain" description="Elp3/MiaA/NifB-like radical SAM core" evidence="16">
    <location>
        <begin position="104"/>
        <end position="431"/>
    </location>
</feature>
<keyword evidence="12" id="KW-0411">Iron-sulfur</keyword>
<dbReference type="SFLD" id="SFLDF00344">
    <property type="entry name" value="ELP3-like"/>
    <property type="match status" value="1"/>
</dbReference>
<evidence type="ECO:0000256" key="3">
    <source>
        <dbReference type="ARBA" id="ARBA00005494"/>
    </source>
</evidence>
<dbReference type="SMART" id="SM00729">
    <property type="entry name" value="Elp3"/>
    <property type="match status" value="1"/>
</dbReference>
<evidence type="ECO:0000256" key="8">
    <source>
        <dbReference type="ARBA" id="ARBA00022694"/>
    </source>
</evidence>